<proteinExistence type="predicted"/>
<dbReference type="InParanoid" id="A0A2R5GQB3"/>
<accession>A0A2R5GQB3</accession>
<protein>
    <submittedName>
        <fullName evidence="1">Uncharacterized protein</fullName>
    </submittedName>
</protein>
<keyword evidence="2" id="KW-1185">Reference proteome</keyword>
<gene>
    <name evidence="1" type="ORF">FCC1311_087242</name>
</gene>
<name>A0A2R5GQB3_9STRA</name>
<dbReference type="EMBL" id="BEYU01000122">
    <property type="protein sequence ID" value="GBG32499.1"/>
    <property type="molecule type" value="Genomic_DNA"/>
</dbReference>
<dbReference type="Proteomes" id="UP000241890">
    <property type="component" value="Unassembled WGS sequence"/>
</dbReference>
<organism evidence="1 2">
    <name type="scientific">Hondaea fermentalgiana</name>
    <dbReference type="NCBI Taxonomy" id="2315210"/>
    <lineage>
        <taxon>Eukaryota</taxon>
        <taxon>Sar</taxon>
        <taxon>Stramenopiles</taxon>
        <taxon>Bigyra</taxon>
        <taxon>Labyrinthulomycetes</taxon>
        <taxon>Thraustochytrida</taxon>
        <taxon>Thraustochytriidae</taxon>
        <taxon>Hondaea</taxon>
    </lineage>
</organism>
<comment type="caution">
    <text evidence="1">The sequence shown here is derived from an EMBL/GenBank/DDBJ whole genome shotgun (WGS) entry which is preliminary data.</text>
</comment>
<sequence length="77" mass="8553">MLRKVSWALRREEEDPDLRRDRALASSRRAVALASARMASVVVGTKLVDVDVVALRLLPLLEILGLLATLLDEEKDS</sequence>
<dbReference type="AlphaFoldDB" id="A0A2R5GQB3"/>
<reference evidence="1 2" key="1">
    <citation type="submission" date="2017-12" db="EMBL/GenBank/DDBJ databases">
        <title>Sequencing, de novo assembly and annotation of complete genome of a new Thraustochytrid species, strain FCC1311.</title>
        <authorList>
            <person name="Sedici K."/>
            <person name="Godart F."/>
            <person name="Aiese Cigliano R."/>
            <person name="Sanseverino W."/>
            <person name="Barakat M."/>
            <person name="Ortet P."/>
            <person name="Marechal E."/>
            <person name="Cagnac O."/>
            <person name="Amato A."/>
        </authorList>
    </citation>
    <scope>NUCLEOTIDE SEQUENCE [LARGE SCALE GENOMIC DNA]</scope>
</reference>
<evidence type="ECO:0000313" key="2">
    <source>
        <dbReference type="Proteomes" id="UP000241890"/>
    </source>
</evidence>
<evidence type="ECO:0000313" key="1">
    <source>
        <dbReference type="EMBL" id="GBG32499.1"/>
    </source>
</evidence>